<comment type="caution">
    <text evidence="2">The sequence shown here is derived from an EMBL/GenBank/DDBJ whole genome shotgun (WGS) entry which is preliminary data.</text>
</comment>
<dbReference type="InterPro" id="IPR043129">
    <property type="entry name" value="ATPase_NBD"/>
</dbReference>
<dbReference type="Gene3D" id="1.10.10.10">
    <property type="entry name" value="Winged helix-like DNA-binding domain superfamily/Winged helix DNA-binding domain"/>
    <property type="match status" value="1"/>
</dbReference>
<sequence length="390" mass="41403">MAKNPAVSTDLLDTAYGMIKSGVARRRSDLVHSMGISSSTASNVARSLIEQELIKEIESNRSTGGRPAKILVSIDTAEVVAVAEVGAHHLRFGIMDSIHPMREPKEIVFDSPSPPEKVMATLVERWNQLREEHFAECKIGAIGLSVASPVEAITRKLVLPARMPGWHGADLCGILNEMTGLPVWVENDTRACAVGELPYVSADSYIYVKAGTGIGGAVVINGELYQGAGGFAGDISHARVDPNLNNLCACGRIGCLEAVASGAMIRERALSAGLDLGDRPIVDAVLNDMPEINPYVRQSGELIGRALGPIVNFINPGAIYVGGSLAQLGVFMSSLRASVFDTASSTASQDLVIDIAPNGANAPLMGVAREAFKLIGSNTSHLKYRPRRHE</sequence>
<reference evidence="2 4" key="1">
    <citation type="submission" date="2015-11" db="EMBL/GenBank/DDBJ databases">
        <title>Draft Genome Sequence of the Type Strain Trueperella bernardiae LCDC 89-0504T, Isolated from Blood Culture.</title>
        <authorList>
            <person name="Bernier A.-M."/>
            <person name="Bernard K."/>
        </authorList>
    </citation>
    <scope>NUCLEOTIDE SEQUENCE [LARGE SCALE GENOMIC DNA]</scope>
    <source>
        <strain evidence="2 4">LCDC 89-0504</strain>
    </source>
</reference>
<dbReference type="RefSeq" id="WP_145989883.1">
    <property type="nucleotide sequence ID" value="NZ_CALTZF010000025.1"/>
</dbReference>
<reference evidence="3" key="2">
    <citation type="submission" date="2023-05" db="EMBL/GenBank/DDBJ databases">
        <title>Genomic Catalog of Human Bladder Bacteria.</title>
        <authorList>
            <person name="Du J."/>
        </authorList>
    </citation>
    <scope>NUCLEOTIDE SEQUENCE</scope>
    <source>
        <strain evidence="3">UMB1304A</strain>
    </source>
</reference>
<gene>
    <name evidence="2" type="primary">nagC_2</name>
    <name evidence="2" type="ORF">AQZ59_00424</name>
    <name evidence="3" type="ORF">QP858_05405</name>
</gene>
<evidence type="ECO:0000313" key="3">
    <source>
        <dbReference type="EMBL" id="MDK8601898.1"/>
    </source>
</evidence>
<dbReference type="EMBL" id="LNIZ01000002">
    <property type="protein sequence ID" value="KTF04443.1"/>
    <property type="molecule type" value="Genomic_DNA"/>
</dbReference>
<dbReference type="PATRIC" id="fig|59561.3.peg.418"/>
<evidence type="ECO:0000313" key="2">
    <source>
        <dbReference type="EMBL" id="KTF04443.1"/>
    </source>
</evidence>
<dbReference type="PANTHER" id="PTHR18964">
    <property type="entry name" value="ROK (REPRESSOR, ORF, KINASE) FAMILY"/>
    <property type="match status" value="1"/>
</dbReference>
<dbReference type="STRING" id="59561.AQZ59_00424"/>
<comment type="similarity">
    <text evidence="1">Belongs to the ROK (NagC/XylR) family.</text>
</comment>
<dbReference type="AlphaFoldDB" id="A0A0W1KKB0"/>
<organism evidence="2 4">
    <name type="scientific">Trueperella bernardiae</name>
    <dbReference type="NCBI Taxonomy" id="59561"/>
    <lineage>
        <taxon>Bacteria</taxon>
        <taxon>Bacillati</taxon>
        <taxon>Actinomycetota</taxon>
        <taxon>Actinomycetes</taxon>
        <taxon>Actinomycetales</taxon>
        <taxon>Actinomycetaceae</taxon>
        <taxon>Trueperella</taxon>
    </lineage>
</organism>
<dbReference type="Gene3D" id="3.30.420.40">
    <property type="match status" value="2"/>
</dbReference>
<accession>A0A0W1KKB0</accession>
<evidence type="ECO:0000313" key="4">
    <source>
        <dbReference type="Proteomes" id="UP000054404"/>
    </source>
</evidence>
<dbReference type="Pfam" id="PF00480">
    <property type="entry name" value="ROK"/>
    <property type="match status" value="1"/>
</dbReference>
<dbReference type="Proteomes" id="UP000054404">
    <property type="component" value="Unassembled WGS sequence"/>
</dbReference>
<dbReference type="SUPFAM" id="SSF46785">
    <property type="entry name" value="Winged helix' DNA-binding domain"/>
    <property type="match status" value="1"/>
</dbReference>
<keyword evidence="4" id="KW-1185">Reference proteome</keyword>
<dbReference type="InterPro" id="IPR000600">
    <property type="entry name" value="ROK"/>
</dbReference>
<dbReference type="PANTHER" id="PTHR18964:SF173">
    <property type="entry name" value="GLUCOKINASE"/>
    <property type="match status" value="1"/>
</dbReference>
<dbReference type="Proteomes" id="UP001225576">
    <property type="component" value="Unassembled WGS sequence"/>
</dbReference>
<name>A0A0W1KKB0_9ACTO</name>
<protein>
    <submittedName>
        <fullName evidence="2">N-acetylglucosamine repressor</fullName>
    </submittedName>
    <submittedName>
        <fullName evidence="3">ROK family protein</fullName>
    </submittedName>
</protein>
<proteinExistence type="inferred from homology"/>
<dbReference type="SUPFAM" id="SSF53067">
    <property type="entry name" value="Actin-like ATPase domain"/>
    <property type="match status" value="1"/>
</dbReference>
<dbReference type="InterPro" id="IPR036388">
    <property type="entry name" value="WH-like_DNA-bd_sf"/>
</dbReference>
<dbReference type="EMBL" id="JASPDQ010000010">
    <property type="protein sequence ID" value="MDK8601898.1"/>
    <property type="molecule type" value="Genomic_DNA"/>
</dbReference>
<dbReference type="InterPro" id="IPR036390">
    <property type="entry name" value="WH_DNA-bd_sf"/>
</dbReference>
<evidence type="ECO:0000256" key="1">
    <source>
        <dbReference type="ARBA" id="ARBA00006479"/>
    </source>
</evidence>
<dbReference type="OrthoDB" id="9810372at2"/>